<reference evidence="2 3" key="1">
    <citation type="journal article" date="2013" name="Genome Biol.">
        <title>Genome of Acanthamoeba castellanii highlights extensive lateral gene transfer and early evolution of tyrosine kinase signaling.</title>
        <authorList>
            <person name="Clarke M."/>
            <person name="Lohan A.J."/>
            <person name="Liu B."/>
            <person name="Lagkouvardos I."/>
            <person name="Roy S."/>
            <person name="Zafar N."/>
            <person name="Bertelli C."/>
            <person name="Schilde C."/>
            <person name="Kianianmomeni A."/>
            <person name="Burglin T.R."/>
            <person name="Frech C."/>
            <person name="Turcotte B."/>
            <person name="Kopec K.O."/>
            <person name="Synnott J.M."/>
            <person name="Choo C."/>
            <person name="Paponov I."/>
            <person name="Finkler A."/>
            <person name="Soon Heng Tan C."/>
            <person name="Hutchins A.P."/>
            <person name="Weinmeier T."/>
            <person name="Rattei T."/>
            <person name="Chu J.S."/>
            <person name="Gimenez G."/>
            <person name="Irimia M."/>
            <person name="Rigden D.J."/>
            <person name="Fitzpatrick D.A."/>
            <person name="Lorenzo-Morales J."/>
            <person name="Bateman A."/>
            <person name="Chiu C.H."/>
            <person name="Tang P."/>
            <person name="Hegemann P."/>
            <person name="Fromm H."/>
            <person name="Raoult D."/>
            <person name="Greub G."/>
            <person name="Miranda-Saavedra D."/>
            <person name="Chen N."/>
            <person name="Nash P."/>
            <person name="Ginger M.L."/>
            <person name="Horn M."/>
            <person name="Schaap P."/>
            <person name="Caler L."/>
            <person name="Loftus B."/>
        </authorList>
    </citation>
    <scope>NUCLEOTIDE SEQUENCE [LARGE SCALE GENOMIC DNA]</scope>
    <source>
        <strain evidence="2 3">Neff</strain>
    </source>
</reference>
<evidence type="ECO:0000259" key="1">
    <source>
        <dbReference type="PROSITE" id="PS50181"/>
    </source>
</evidence>
<name>L8H1M0_ACACF</name>
<gene>
    <name evidence="2" type="ORF">ACA1_335880</name>
</gene>
<dbReference type="KEGG" id="acan:ACA1_335880"/>
<protein>
    <recommendedName>
        <fullName evidence="1">F-box domain-containing protein</fullName>
    </recommendedName>
</protein>
<dbReference type="GeneID" id="14919930"/>
<feature type="domain" description="F-box" evidence="1">
    <location>
        <begin position="1"/>
        <end position="47"/>
    </location>
</feature>
<dbReference type="Gene3D" id="1.20.1280.50">
    <property type="match status" value="1"/>
</dbReference>
<dbReference type="VEuPathDB" id="AmoebaDB:ACA1_335880"/>
<dbReference type="InterPro" id="IPR001810">
    <property type="entry name" value="F-box_dom"/>
</dbReference>
<dbReference type="SUPFAM" id="SSF81383">
    <property type="entry name" value="F-box domain"/>
    <property type="match status" value="1"/>
</dbReference>
<keyword evidence="3" id="KW-1185">Reference proteome</keyword>
<accession>L8H1M0</accession>
<dbReference type="OrthoDB" id="3219396at2759"/>
<feature type="non-terminal residue" evidence="2">
    <location>
        <position position="1"/>
    </location>
</feature>
<dbReference type="Proteomes" id="UP000011083">
    <property type="component" value="Unassembled WGS sequence"/>
</dbReference>
<dbReference type="EMBL" id="KB007936">
    <property type="protein sequence ID" value="ELR19125.1"/>
    <property type="molecule type" value="Genomic_DNA"/>
</dbReference>
<evidence type="ECO:0000313" key="3">
    <source>
        <dbReference type="Proteomes" id="UP000011083"/>
    </source>
</evidence>
<evidence type="ECO:0000313" key="2">
    <source>
        <dbReference type="EMBL" id="ELR19125.1"/>
    </source>
</evidence>
<dbReference type="RefSeq" id="XP_004341196.1">
    <property type="nucleotide sequence ID" value="XM_004341148.1"/>
</dbReference>
<proteinExistence type="predicted"/>
<sequence>MASVVQLADEVLVGVLSWLSADGLVLSRQVCQDWLRVADDDLLWRPLVTSVLPKDEAWAAQLGGRAGGVASTFSSIASTSTGTTR</sequence>
<dbReference type="Pfam" id="PF12937">
    <property type="entry name" value="F-box-like"/>
    <property type="match status" value="1"/>
</dbReference>
<dbReference type="InterPro" id="IPR036047">
    <property type="entry name" value="F-box-like_dom_sf"/>
</dbReference>
<dbReference type="PROSITE" id="PS50181">
    <property type="entry name" value="FBOX"/>
    <property type="match status" value="1"/>
</dbReference>
<dbReference type="AlphaFoldDB" id="L8H1M0"/>
<organism evidence="2 3">
    <name type="scientific">Acanthamoeba castellanii (strain ATCC 30010 / Neff)</name>
    <dbReference type="NCBI Taxonomy" id="1257118"/>
    <lineage>
        <taxon>Eukaryota</taxon>
        <taxon>Amoebozoa</taxon>
        <taxon>Discosea</taxon>
        <taxon>Longamoebia</taxon>
        <taxon>Centramoebida</taxon>
        <taxon>Acanthamoebidae</taxon>
        <taxon>Acanthamoeba</taxon>
    </lineage>
</organism>